<evidence type="ECO:0000313" key="14">
    <source>
        <dbReference type="Proteomes" id="UP000007266"/>
    </source>
</evidence>
<keyword evidence="7 10" id="KW-0443">Lipid metabolism</keyword>
<dbReference type="AlphaFoldDB" id="D6WYQ7"/>
<feature type="domain" description="Thioester reductase (TE)" evidence="12">
    <location>
        <begin position="18"/>
        <end position="289"/>
    </location>
</feature>
<dbReference type="Pfam" id="PF03015">
    <property type="entry name" value="Sterile"/>
    <property type="match status" value="1"/>
</dbReference>
<dbReference type="GO" id="GO:0016020">
    <property type="term" value="C:membrane"/>
    <property type="evidence" value="ECO:0007669"/>
    <property type="project" value="UniProtKB-SubCell"/>
</dbReference>
<evidence type="ECO:0000256" key="8">
    <source>
        <dbReference type="ARBA" id="ARBA00023136"/>
    </source>
</evidence>
<dbReference type="PANTHER" id="PTHR11011:SF24">
    <property type="entry name" value="FATTY ACYL-COA REDUCTASE"/>
    <property type="match status" value="1"/>
</dbReference>
<evidence type="ECO:0000259" key="12">
    <source>
        <dbReference type="Pfam" id="PF07993"/>
    </source>
</evidence>
<keyword evidence="3 10" id="KW-0444">Lipid biosynthesis</keyword>
<evidence type="ECO:0000256" key="5">
    <source>
        <dbReference type="ARBA" id="ARBA00022857"/>
    </source>
</evidence>
<dbReference type="EMBL" id="KQ971357">
    <property type="protein sequence ID" value="EFA08449.1"/>
    <property type="molecule type" value="Genomic_DNA"/>
</dbReference>
<dbReference type="eggNOG" id="KOG1221">
    <property type="taxonomic scope" value="Eukaryota"/>
</dbReference>
<dbReference type="FunFam" id="3.40.50.720:FF:000143">
    <property type="entry name" value="Fatty acyl-CoA reductase"/>
    <property type="match status" value="1"/>
</dbReference>
<evidence type="ECO:0000256" key="7">
    <source>
        <dbReference type="ARBA" id="ARBA00023098"/>
    </source>
</evidence>
<sequence>MAELPTITEFFRGKNIFITGGSGFIGKVLVEKLLRSCPDLANIYLLMREKKGKNLEERIKLITDLPLFDQIKSKNPKILDKIKIINGDVTRLGLGLTPADRQLFVHNINIIFHGAASVRFDDALSDAVLLNTRGTREVVNLALAMKNLLTFVHISTTYCNTDRKVIGEQLYPAHADWRKTIEIAESVDRHALNILTEKYIHPLPNTYTFTKSLAEHVVYDLCKGKIPAVIFRPSIVISTAHEPFPGWIDNFNGPVGLLVASGKGIVHTVYSDPDVIADYVPVDILAKAMIIAAWKQAVKTKSPERLNPVFYNGSNNDVQPITMGDMVEMGKGICEDVPFNDVLWYPSGSVNKCYYAYLLKVYFYHLLPALIIDGLLKVMGKKPMLVKIQRRIYVANMALQYFSRNQWEFLNDKSVELQKDLLEEDFGSFQYGEDDVEPYDYFVKATIGGRRYLLKEDDDSLEQAKRHSRRMWIVSKIFSVVWYLALAWLIFVKVDIISVIFNKYREFCVYLLSE</sequence>
<dbReference type="OrthoDB" id="429813at2759"/>
<dbReference type="GO" id="GO:0080019">
    <property type="term" value="F:alcohol-forming very long-chain fatty acyl-CoA reductase activity"/>
    <property type="evidence" value="ECO:0000318"/>
    <property type="project" value="GO_Central"/>
</dbReference>
<evidence type="ECO:0000313" key="13">
    <source>
        <dbReference type="EMBL" id="EFA08449.1"/>
    </source>
</evidence>
<keyword evidence="8 10" id="KW-0472">Membrane</keyword>
<dbReference type="InParanoid" id="D6WYQ7"/>
<feature type="domain" description="Fatty acyl-CoA reductase C-terminal" evidence="11">
    <location>
        <begin position="364"/>
        <end position="456"/>
    </location>
</feature>
<evidence type="ECO:0000256" key="2">
    <source>
        <dbReference type="ARBA" id="ARBA00005928"/>
    </source>
</evidence>
<comment type="similarity">
    <text evidence="2 10">Belongs to the fatty acyl-CoA reductase family.</text>
</comment>
<dbReference type="InterPro" id="IPR026055">
    <property type="entry name" value="FAR"/>
</dbReference>
<keyword evidence="14" id="KW-1185">Reference proteome</keyword>
<name>D6WYQ7_TRICA</name>
<dbReference type="InterPro" id="IPR033640">
    <property type="entry name" value="FAR_C"/>
</dbReference>
<dbReference type="SUPFAM" id="SSF51735">
    <property type="entry name" value="NAD(P)-binding Rossmann-fold domains"/>
    <property type="match status" value="1"/>
</dbReference>
<evidence type="ECO:0000256" key="10">
    <source>
        <dbReference type="RuleBase" id="RU363097"/>
    </source>
</evidence>
<evidence type="ECO:0000256" key="4">
    <source>
        <dbReference type="ARBA" id="ARBA00022692"/>
    </source>
</evidence>
<dbReference type="PANTHER" id="PTHR11011">
    <property type="entry name" value="MALE STERILITY PROTEIN 2-RELATED"/>
    <property type="match status" value="1"/>
</dbReference>
<dbReference type="GO" id="GO:0005777">
    <property type="term" value="C:peroxisome"/>
    <property type="evidence" value="ECO:0000318"/>
    <property type="project" value="GO_Central"/>
</dbReference>
<dbReference type="HOGENOM" id="CLU_024661_0_2_1"/>
<dbReference type="InterPro" id="IPR036291">
    <property type="entry name" value="NAD(P)-bd_dom_sf"/>
</dbReference>
<reference evidence="13 14" key="1">
    <citation type="journal article" date="2008" name="Nature">
        <title>The genome of the model beetle and pest Tribolium castaneum.</title>
        <authorList>
            <consortium name="Tribolium Genome Sequencing Consortium"/>
            <person name="Richards S."/>
            <person name="Gibbs R.A."/>
            <person name="Weinstock G.M."/>
            <person name="Brown S.J."/>
            <person name="Denell R."/>
            <person name="Beeman R.W."/>
            <person name="Gibbs R."/>
            <person name="Beeman R.W."/>
            <person name="Brown S.J."/>
            <person name="Bucher G."/>
            <person name="Friedrich M."/>
            <person name="Grimmelikhuijzen C.J."/>
            <person name="Klingler M."/>
            <person name="Lorenzen M."/>
            <person name="Richards S."/>
            <person name="Roth S."/>
            <person name="Schroder R."/>
            <person name="Tautz D."/>
            <person name="Zdobnov E.M."/>
            <person name="Muzny D."/>
            <person name="Gibbs R.A."/>
            <person name="Weinstock G.M."/>
            <person name="Attaway T."/>
            <person name="Bell S."/>
            <person name="Buhay C.J."/>
            <person name="Chandrabose M.N."/>
            <person name="Chavez D."/>
            <person name="Clerk-Blankenburg K.P."/>
            <person name="Cree A."/>
            <person name="Dao M."/>
            <person name="Davis C."/>
            <person name="Chacko J."/>
            <person name="Dinh H."/>
            <person name="Dugan-Rocha S."/>
            <person name="Fowler G."/>
            <person name="Garner T.T."/>
            <person name="Garnes J."/>
            <person name="Gnirke A."/>
            <person name="Hawes A."/>
            <person name="Hernandez J."/>
            <person name="Hines S."/>
            <person name="Holder M."/>
            <person name="Hume J."/>
            <person name="Jhangiani S.N."/>
            <person name="Joshi V."/>
            <person name="Khan Z.M."/>
            <person name="Jackson L."/>
            <person name="Kovar C."/>
            <person name="Kowis A."/>
            <person name="Lee S."/>
            <person name="Lewis L.R."/>
            <person name="Margolis J."/>
            <person name="Morgan M."/>
            <person name="Nazareth L.V."/>
            <person name="Nguyen N."/>
            <person name="Okwuonu G."/>
            <person name="Parker D."/>
            <person name="Richards S."/>
            <person name="Ruiz S.J."/>
            <person name="Santibanez J."/>
            <person name="Savard J."/>
            <person name="Scherer S.E."/>
            <person name="Schneider B."/>
            <person name="Sodergren E."/>
            <person name="Tautz D."/>
            <person name="Vattahil S."/>
            <person name="Villasana D."/>
            <person name="White C.S."/>
            <person name="Wright R."/>
            <person name="Park Y."/>
            <person name="Beeman R.W."/>
            <person name="Lord J."/>
            <person name="Oppert B."/>
            <person name="Lorenzen M."/>
            <person name="Brown S."/>
            <person name="Wang L."/>
            <person name="Savard J."/>
            <person name="Tautz D."/>
            <person name="Richards S."/>
            <person name="Weinstock G."/>
            <person name="Gibbs R.A."/>
            <person name="Liu Y."/>
            <person name="Worley K."/>
            <person name="Weinstock G."/>
            <person name="Elsik C.G."/>
            <person name="Reese J.T."/>
            <person name="Elhaik E."/>
            <person name="Landan G."/>
            <person name="Graur D."/>
            <person name="Arensburger P."/>
            <person name="Atkinson P."/>
            <person name="Beeman R.W."/>
            <person name="Beidler J."/>
            <person name="Brown S.J."/>
            <person name="Demuth J.P."/>
            <person name="Drury D.W."/>
            <person name="Du Y.Z."/>
            <person name="Fujiwara H."/>
            <person name="Lorenzen M."/>
            <person name="Maselli V."/>
            <person name="Osanai M."/>
            <person name="Park Y."/>
            <person name="Robertson H.M."/>
            <person name="Tu Z."/>
            <person name="Wang J.J."/>
            <person name="Wang S."/>
            <person name="Richards S."/>
            <person name="Song H."/>
            <person name="Zhang L."/>
            <person name="Sodergren E."/>
            <person name="Werner D."/>
            <person name="Stanke M."/>
            <person name="Morgenstern B."/>
            <person name="Solovyev V."/>
            <person name="Kosarev P."/>
            <person name="Brown G."/>
            <person name="Chen H.C."/>
            <person name="Ermolaeva O."/>
            <person name="Hlavina W."/>
            <person name="Kapustin Y."/>
            <person name="Kiryutin B."/>
            <person name="Kitts P."/>
            <person name="Maglott D."/>
            <person name="Pruitt K."/>
            <person name="Sapojnikov V."/>
            <person name="Souvorov A."/>
            <person name="Mackey A.J."/>
            <person name="Waterhouse R.M."/>
            <person name="Wyder S."/>
            <person name="Zdobnov E.M."/>
            <person name="Zdobnov E.M."/>
            <person name="Wyder S."/>
            <person name="Kriventseva E.V."/>
            <person name="Kadowaki T."/>
            <person name="Bork P."/>
            <person name="Aranda M."/>
            <person name="Bao R."/>
            <person name="Beermann A."/>
            <person name="Berns N."/>
            <person name="Bolognesi R."/>
            <person name="Bonneton F."/>
            <person name="Bopp D."/>
            <person name="Brown S.J."/>
            <person name="Bucher G."/>
            <person name="Butts T."/>
            <person name="Chaumot A."/>
            <person name="Denell R.E."/>
            <person name="Ferrier D.E."/>
            <person name="Friedrich M."/>
            <person name="Gordon C.M."/>
            <person name="Jindra M."/>
            <person name="Klingler M."/>
            <person name="Lan Q."/>
            <person name="Lattorff H.M."/>
            <person name="Laudet V."/>
            <person name="von Levetsow C."/>
            <person name="Liu Z."/>
            <person name="Lutz R."/>
            <person name="Lynch J.A."/>
            <person name="da Fonseca R.N."/>
            <person name="Posnien N."/>
            <person name="Reuter R."/>
            <person name="Roth S."/>
            <person name="Savard J."/>
            <person name="Schinko J.B."/>
            <person name="Schmitt C."/>
            <person name="Schoppmeier M."/>
            <person name="Schroder R."/>
            <person name="Shippy T.D."/>
            <person name="Simonnet F."/>
            <person name="Marques-Souza H."/>
            <person name="Tautz D."/>
            <person name="Tomoyasu Y."/>
            <person name="Trauner J."/>
            <person name="Van der Zee M."/>
            <person name="Vervoort M."/>
            <person name="Wittkopp N."/>
            <person name="Wimmer E.A."/>
            <person name="Yang X."/>
            <person name="Jones A.K."/>
            <person name="Sattelle D.B."/>
            <person name="Ebert P.R."/>
            <person name="Nelson D."/>
            <person name="Scott J.G."/>
            <person name="Beeman R.W."/>
            <person name="Muthukrishnan S."/>
            <person name="Kramer K.J."/>
            <person name="Arakane Y."/>
            <person name="Beeman R.W."/>
            <person name="Zhu Q."/>
            <person name="Hogenkamp D."/>
            <person name="Dixit R."/>
            <person name="Oppert B."/>
            <person name="Jiang H."/>
            <person name="Zou Z."/>
            <person name="Marshall J."/>
            <person name="Elpidina E."/>
            <person name="Vinokurov K."/>
            <person name="Oppert C."/>
            <person name="Zou Z."/>
            <person name="Evans J."/>
            <person name="Lu Z."/>
            <person name="Zhao P."/>
            <person name="Sumathipala N."/>
            <person name="Altincicek B."/>
            <person name="Vilcinskas A."/>
            <person name="Williams M."/>
            <person name="Hultmark D."/>
            <person name="Hetru C."/>
            <person name="Jiang H."/>
            <person name="Grimmelikhuijzen C.J."/>
            <person name="Hauser F."/>
            <person name="Cazzamali G."/>
            <person name="Williamson M."/>
            <person name="Park Y."/>
            <person name="Li B."/>
            <person name="Tanaka Y."/>
            <person name="Predel R."/>
            <person name="Neupert S."/>
            <person name="Schachtner J."/>
            <person name="Verleyen P."/>
            <person name="Raible F."/>
            <person name="Bork P."/>
            <person name="Friedrich M."/>
            <person name="Walden K.K."/>
            <person name="Robertson H.M."/>
            <person name="Angeli S."/>
            <person name="Foret S."/>
            <person name="Bucher G."/>
            <person name="Schuetz S."/>
            <person name="Maleszka R."/>
            <person name="Wimmer E.A."/>
            <person name="Beeman R.W."/>
            <person name="Lorenzen M."/>
            <person name="Tomoyasu Y."/>
            <person name="Miller S.C."/>
            <person name="Grossmann D."/>
            <person name="Bucher G."/>
        </authorList>
    </citation>
    <scope>NUCLEOTIDE SEQUENCE [LARGE SCALE GENOMIC DNA]</scope>
    <source>
        <strain evidence="13 14">Georgia GA2</strain>
    </source>
</reference>
<accession>D6WYQ7</accession>
<keyword evidence="4 10" id="KW-0812">Transmembrane</keyword>
<dbReference type="CDD" id="cd09071">
    <property type="entry name" value="FAR_C"/>
    <property type="match status" value="1"/>
</dbReference>
<reference evidence="13 14" key="2">
    <citation type="journal article" date="2010" name="Nucleic Acids Res.">
        <title>BeetleBase in 2010: revisions to provide comprehensive genomic information for Tribolium castaneum.</title>
        <authorList>
            <person name="Kim H.S."/>
            <person name="Murphy T."/>
            <person name="Xia J."/>
            <person name="Caragea D."/>
            <person name="Park Y."/>
            <person name="Beeman R.W."/>
            <person name="Lorenzen M.D."/>
            <person name="Butcher S."/>
            <person name="Manak J.R."/>
            <person name="Brown S.J."/>
        </authorList>
    </citation>
    <scope>GENOME REANNOTATION</scope>
    <source>
        <strain evidence="13 14">Georgia GA2</strain>
    </source>
</reference>
<protein>
    <recommendedName>
        <fullName evidence="10">Fatty acyl-CoA reductase</fullName>
        <ecNumber evidence="10">1.2.1.84</ecNumber>
    </recommendedName>
</protein>
<gene>
    <name evidence="13" type="primary">AUGUSTUS-3.0.2_06096</name>
    <name evidence="13" type="ORF">TcasGA2_TC006096</name>
</gene>
<dbReference type="GO" id="GO:0102965">
    <property type="term" value="F:alcohol-forming long-chain fatty acyl-CoA reductase activity"/>
    <property type="evidence" value="ECO:0007669"/>
    <property type="project" value="UniProtKB-EC"/>
</dbReference>
<dbReference type="Proteomes" id="UP000007266">
    <property type="component" value="Linkage group 8"/>
</dbReference>
<comment type="subcellular location">
    <subcellularLocation>
        <location evidence="1">Membrane</location>
        <topology evidence="1">Multi-pass membrane protein</topology>
    </subcellularLocation>
</comment>
<dbReference type="KEGG" id="tca:656115"/>
<keyword evidence="10" id="KW-0560">Oxidoreductase</keyword>
<organism evidence="13 14">
    <name type="scientific">Tribolium castaneum</name>
    <name type="common">Red flour beetle</name>
    <dbReference type="NCBI Taxonomy" id="7070"/>
    <lineage>
        <taxon>Eukaryota</taxon>
        <taxon>Metazoa</taxon>
        <taxon>Ecdysozoa</taxon>
        <taxon>Arthropoda</taxon>
        <taxon>Hexapoda</taxon>
        <taxon>Insecta</taxon>
        <taxon>Pterygota</taxon>
        <taxon>Neoptera</taxon>
        <taxon>Endopterygota</taxon>
        <taxon>Coleoptera</taxon>
        <taxon>Polyphaga</taxon>
        <taxon>Cucujiformia</taxon>
        <taxon>Tenebrionidae</taxon>
        <taxon>Tenebrionidae incertae sedis</taxon>
        <taxon>Tribolium</taxon>
    </lineage>
</organism>
<comment type="function">
    <text evidence="10">Catalyzes the reduction of fatty acyl-CoA to fatty alcohols.</text>
</comment>
<dbReference type="GO" id="GO:0035336">
    <property type="term" value="P:long-chain fatty-acyl-CoA metabolic process"/>
    <property type="evidence" value="ECO:0000318"/>
    <property type="project" value="GO_Central"/>
</dbReference>
<dbReference type="PhylomeDB" id="D6WYQ7"/>
<dbReference type="InterPro" id="IPR013120">
    <property type="entry name" value="FAR_NAD-bd"/>
</dbReference>
<evidence type="ECO:0000256" key="3">
    <source>
        <dbReference type="ARBA" id="ARBA00022516"/>
    </source>
</evidence>
<evidence type="ECO:0000256" key="1">
    <source>
        <dbReference type="ARBA" id="ARBA00004141"/>
    </source>
</evidence>
<dbReference type="EC" id="1.2.1.84" evidence="10"/>
<evidence type="ECO:0000256" key="9">
    <source>
        <dbReference type="ARBA" id="ARBA00052530"/>
    </source>
</evidence>
<dbReference type="FunCoup" id="D6WYQ7">
    <property type="interactions" value="63"/>
</dbReference>
<evidence type="ECO:0000259" key="11">
    <source>
        <dbReference type="Pfam" id="PF03015"/>
    </source>
</evidence>
<keyword evidence="5 10" id="KW-0521">NADP</keyword>
<proteinExistence type="inferred from homology"/>
<dbReference type="Gene3D" id="3.40.50.720">
    <property type="entry name" value="NAD(P)-binding Rossmann-like Domain"/>
    <property type="match status" value="1"/>
</dbReference>
<evidence type="ECO:0000256" key="6">
    <source>
        <dbReference type="ARBA" id="ARBA00022989"/>
    </source>
</evidence>
<keyword evidence="6 10" id="KW-1133">Transmembrane helix</keyword>
<comment type="catalytic activity">
    <reaction evidence="9 10">
        <text>a long-chain fatty acyl-CoA + 2 NADPH + 2 H(+) = a long-chain primary fatty alcohol + 2 NADP(+) + CoA</text>
        <dbReference type="Rhea" id="RHEA:52716"/>
        <dbReference type="ChEBI" id="CHEBI:15378"/>
        <dbReference type="ChEBI" id="CHEBI:57287"/>
        <dbReference type="ChEBI" id="CHEBI:57783"/>
        <dbReference type="ChEBI" id="CHEBI:58349"/>
        <dbReference type="ChEBI" id="CHEBI:77396"/>
        <dbReference type="ChEBI" id="CHEBI:83139"/>
        <dbReference type="EC" id="1.2.1.84"/>
    </reaction>
</comment>
<dbReference type="Pfam" id="PF07993">
    <property type="entry name" value="NAD_binding_4"/>
    <property type="match status" value="1"/>
</dbReference>
<dbReference type="OMA" id="MHIMMAI"/>
<dbReference type="CDD" id="cd05236">
    <property type="entry name" value="FAR-N_SDR_e"/>
    <property type="match status" value="1"/>
</dbReference>
<feature type="transmembrane region" description="Helical" evidence="10">
    <location>
        <begin position="473"/>
        <end position="491"/>
    </location>
</feature>